<dbReference type="GO" id="GO:0006598">
    <property type="term" value="P:polyamine catabolic process"/>
    <property type="evidence" value="ECO:0007669"/>
    <property type="project" value="TreeGrafter"/>
</dbReference>
<dbReference type="PANTHER" id="PTHR10742">
    <property type="entry name" value="FLAVIN MONOAMINE OXIDASE"/>
    <property type="match status" value="1"/>
</dbReference>
<organism evidence="3 4">
    <name type="scientific">Trifolium pratense</name>
    <name type="common">Red clover</name>
    <dbReference type="NCBI Taxonomy" id="57577"/>
    <lineage>
        <taxon>Eukaryota</taxon>
        <taxon>Viridiplantae</taxon>
        <taxon>Streptophyta</taxon>
        <taxon>Embryophyta</taxon>
        <taxon>Tracheophyta</taxon>
        <taxon>Spermatophyta</taxon>
        <taxon>Magnoliopsida</taxon>
        <taxon>eudicotyledons</taxon>
        <taxon>Gunneridae</taxon>
        <taxon>Pentapetalae</taxon>
        <taxon>rosids</taxon>
        <taxon>fabids</taxon>
        <taxon>Fabales</taxon>
        <taxon>Fabaceae</taxon>
        <taxon>Papilionoideae</taxon>
        <taxon>50 kb inversion clade</taxon>
        <taxon>NPAAA clade</taxon>
        <taxon>Hologalegina</taxon>
        <taxon>IRL clade</taxon>
        <taxon>Trifolieae</taxon>
        <taxon>Trifolium</taxon>
    </lineage>
</organism>
<dbReference type="GO" id="GO:0005777">
    <property type="term" value="C:peroxisome"/>
    <property type="evidence" value="ECO:0007669"/>
    <property type="project" value="TreeGrafter"/>
</dbReference>
<dbReference type="AlphaFoldDB" id="A0A2K3ND61"/>
<dbReference type="EMBL" id="ASHM01019543">
    <property type="protein sequence ID" value="PNY00960.1"/>
    <property type="molecule type" value="Genomic_DNA"/>
</dbReference>
<comment type="caution">
    <text evidence="3">The sequence shown here is derived from an EMBL/GenBank/DDBJ whole genome shotgun (WGS) entry which is preliminary data.</text>
</comment>
<dbReference type="GO" id="GO:0046592">
    <property type="term" value="F:polyamine oxidase activity"/>
    <property type="evidence" value="ECO:0007669"/>
    <property type="project" value="TreeGrafter"/>
</dbReference>
<dbReference type="Proteomes" id="UP000236291">
    <property type="component" value="Unassembled WGS sequence"/>
</dbReference>
<reference evidence="3 4" key="1">
    <citation type="journal article" date="2014" name="Am. J. Bot.">
        <title>Genome assembly and annotation for red clover (Trifolium pratense; Fabaceae).</title>
        <authorList>
            <person name="Istvanek J."/>
            <person name="Jaros M."/>
            <person name="Krenek A."/>
            <person name="Repkova J."/>
        </authorList>
    </citation>
    <scope>NUCLEOTIDE SEQUENCE [LARGE SCALE GENOMIC DNA]</scope>
    <source>
        <strain evidence="4">cv. Tatra</strain>
        <tissue evidence="3">Young leaves</tissue>
    </source>
</reference>
<evidence type="ECO:0000259" key="2">
    <source>
        <dbReference type="Pfam" id="PF01593"/>
    </source>
</evidence>
<comment type="similarity">
    <text evidence="1">Belongs to the flavin monoamine oxidase family.</text>
</comment>
<dbReference type="ExpressionAtlas" id="A0A2K3ND61">
    <property type="expression patterns" value="baseline"/>
</dbReference>
<dbReference type="SUPFAM" id="SSF54373">
    <property type="entry name" value="FAD-linked reductases, C-terminal domain"/>
    <property type="match status" value="1"/>
</dbReference>
<proteinExistence type="inferred from homology"/>
<dbReference type="Gene3D" id="3.90.660.10">
    <property type="match status" value="1"/>
</dbReference>
<dbReference type="Pfam" id="PF01593">
    <property type="entry name" value="Amino_oxidase"/>
    <property type="match status" value="1"/>
</dbReference>
<gene>
    <name evidence="3" type="ORF">L195_g024247</name>
</gene>
<evidence type="ECO:0000256" key="1">
    <source>
        <dbReference type="ARBA" id="ARBA00005995"/>
    </source>
</evidence>
<dbReference type="InterPro" id="IPR002937">
    <property type="entry name" value="Amino_oxidase"/>
</dbReference>
<sequence>MPSGRLAKDIEKMSDEAAANFAFVQLKKILPDASSPIQYLVSRWGSDINSLGEATSMCYPGSVHGAYSTGMMAAEDCRMRVLERYGELDLFQPVMGEMASLTIPLQISRFQPNYWVWTSHGESFSSDRSRVDVNQGGSTSAGPAVSVAQNYHEHYPVNEMNNMITDALGINVANNGSGDEYEADELPNDEAQRLFNLLKETSKPLFEGSEDSKLTMCVRLLGIKSQFLVPELAMDEMIKMMLDATPIPGDLPQSYYEVKQLLSKLGLGVKRIDCCVNGCMLFYNNEFGEK</sequence>
<name>A0A2K3ND61_TRIPR</name>
<reference evidence="3 4" key="2">
    <citation type="journal article" date="2017" name="Front. Plant Sci.">
        <title>Gene Classification and Mining of Molecular Markers Useful in Red Clover (Trifolium pratense) Breeding.</title>
        <authorList>
            <person name="Istvanek J."/>
            <person name="Dluhosova J."/>
            <person name="Dluhos P."/>
            <person name="Patkova L."/>
            <person name="Nedelnik J."/>
            <person name="Repkova J."/>
        </authorList>
    </citation>
    <scope>NUCLEOTIDE SEQUENCE [LARGE SCALE GENOMIC DNA]</scope>
    <source>
        <strain evidence="4">cv. Tatra</strain>
        <tissue evidence="3">Young leaves</tissue>
    </source>
</reference>
<dbReference type="PANTHER" id="PTHR10742:SF383">
    <property type="entry name" value="POLYAMINE OXIDASE-LIKE PROTEIN"/>
    <property type="match status" value="1"/>
</dbReference>
<accession>A0A2K3ND61</accession>
<dbReference type="STRING" id="57577.A0A2K3ND61"/>
<feature type="domain" description="Amine oxidase" evidence="2">
    <location>
        <begin position="4"/>
        <end position="50"/>
    </location>
</feature>
<dbReference type="InterPro" id="IPR050281">
    <property type="entry name" value="Flavin_monoamine_oxidase"/>
</dbReference>
<protein>
    <submittedName>
        <fullName evidence="3">Polyamine oxidase-like protein</fullName>
    </submittedName>
</protein>
<evidence type="ECO:0000313" key="4">
    <source>
        <dbReference type="Proteomes" id="UP000236291"/>
    </source>
</evidence>
<evidence type="ECO:0000313" key="3">
    <source>
        <dbReference type="EMBL" id="PNY00960.1"/>
    </source>
</evidence>